<keyword evidence="2" id="KW-1185">Reference proteome</keyword>
<dbReference type="Proteomes" id="UP000005850">
    <property type="component" value="Chromosome"/>
</dbReference>
<accession>A0A075R7X8</accession>
<dbReference type="KEGG" id="blr:BRLA_c030160"/>
<reference evidence="1 2" key="1">
    <citation type="journal article" date="2011" name="J. Bacteriol.">
        <title>Genome sequence of Brevibacillus laterosporus LMG 15441, a pathogen of invertebrates.</title>
        <authorList>
            <person name="Djukic M."/>
            <person name="Poehlein A."/>
            <person name="Thurmer A."/>
            <person name="Daniel R."/>
        </authorList>
    </citation>
    <scope>NUCLEOTIDE SEQUENCE [LARGE SCALE GENOMIC DNA]</scope>
    <source>
        <strain evidence="1 2">LMG 15441</strain>
    </source>
</reference>
<protein>
    <submittedName>
        <fullName evidence="1">Uncharacterized protein</fullName>
    </submittedName>
</protein>
<dbReference type="EMBL" id="CP007806">
    <property type="protein sequence ID" value="AIG27328.1"/>
    <property type="molecule type" value="Genomic_DNA"/>
</dbReference>
<gene>
    <name evidence="1" type="ORF">BRLA_c030160</name>
</gene>
<proteinExistence type="predicted"/>
<dbReference type="STRING" id="1042163.BRLA_c030160"/>
<dbReference type="AlphaFoldDB" id="A0A075R7X8"/>
<evidence type="ECO:0000313" key="1">
    <source>
        <dbReference type="EMBL" id="AIG27328.1"/>
    </source>
</evidence>
<evidence type="ECO:0000313" key="2">
    <source>
        <dbReference type="Proteomes" id="UP000005850"/>
    </source>
</evidence>
<sequence>MSGFLIKFLSEKWRSSLLRTELKIEKLKHKTVGIHTSRRQPIQL</sequence>
<organism evidence="1 2">
    <name type="scientific">Brevibacillus laterosporus LMG 15441</name>
    <dbReference type="NCBI Taxonomy" id="1042163"/>
    <lineage>
        <taxon>Bacteria</taxon>
        <taxon>Bacillati</taxon>
        <taxon>Bacillota</taxon>
        <taxon>Bacilli</taxon>
        <taxon>Bacillales</taxon>
        <taxon>Paenibacillaceae</taxon>
        <taxon>Brevibacillus</taxon>
    </lineage>
</organism>
<dbReference type="HOGENOM" id="CLU_3213302_0_0_9"/>
<name>A0A075R7X8_BRELA</name>